<feature type="compositionally biased region" description="Basic and acidic residues" evidence="1">
    <location>
        <begin position="245"/>
        <end position="262"/>
    </location>
</feature>
<feature type="compositionally biased region" description="Polar residues" evidence="1">
    <location>
        <begin position="311"/>
        <end position="320"/>
    </location>
</feature>
<dbReference type="HOGENOM" id="CLU_664031_0_0_1"/>
<dbReference type="InParanoid" id="W4KGX6"/>
<accession>W4KGX6</accession>
<keyword evidence="3" id="KW-1185">Reference proteome</keyword>
<feature type="compositionally biased region" description="Basic and acidic residues" evidence="1">
    <location>
        <begin position="397"/>
        <end position="414"/>
    </location>
</feature>
<proteinExistence type="predicted"/>
<dbReference type="eggNOG" id="ENOG502T1NW">
    <property type="taxonomic scope" value="Eukaryota"/>
</dbReference>
<reference evidence="2 3" key="1">
    <citation type="journal article" date="2012" name="New Phytol.">
        <title>Insight into trade-off between wood decay and parasitism from the genome of a fungal forest pathogen.</title>
        <authorList>
            <person name="Olson A."/>
            <person name="Aerts A."/>
            <person name="Asiegbu F."/>
            <person name="Belbahri L."/>
            <person name="Bouzid O."/>
            <person name="Broberg A."/>
            <person name="Canback B."/>
            <person name="Coutinho P.M."/>
            <person name="Cullen D."/>
            <person name="Dalman K."/>
            <person name="Deflorio G."/>
            <person name="van Diepen L.T."/>
            <person name="Dunand C."/>
            <person name="Duplessis S."/>
            <person name="Durling M."/>
            <person name="Gonthier P."/>
            <person name="Grimwood J."/>
            <person name="Fossdal C.G."/>
            <person name="Hansson D."/>
            <person name="Henrissat B."/>
            <person name="Hietala A."/>
            <person name="Himmelstrand K."/>
            <person name="Hoffmeister D."/>
            <person name="Hogberg N."/>
            <person name="James T.Y."/>
            <person name="Karlsson M."/>
            <person name="Kohler A."/>
            <person name="Kues U."/>
            <person name="Lee Y.H."/>
            <person name="Lin Y.C."/>
            <person name="Lind M."/>
            <person name="Lindquist E."/>
            <person name="Lombard V."/>
            <person name="Lucas S."/>
            <person name="Lunden K."/>
            <person name="Morin E."/>
            <person name="Murat C."/>
            <person name="Park J."/>
            <person name="Raffaello T."/>
            <person name="Rouze P."/>
            <person name="Salamov A."/>
            <person name="Schmutz J."/>
            <person name="Solheim H."/>
            <person name="Stahlberg J."/>
            <person name="Velez H."/>
            <person name="de Vries R.P."/>
            <person name="Wiebenga A."/>
            <person name="Woodward S."/>
            <person name="Yakovlev I."/>
            <person name="Garbelotto M."/>
            <person name="Martin F."/>
            <person name="Grigoriev I.V."/>
            <person name="Stenlid J."/>
        </authorList>
    </citation>
    <scope>NUCLEOTIDE SEQUENCE [LARGE SCALE GENOMIC DNA]</scope>
    <source>
        <strain evidence="2 3">TC 32-1</strain>
    </source>
</reference>
<gene>
    <name evidence="2" type="ORF">HETIRDRAFT_381745</name>
</gene>
<feature type="region of interest" description="Disordered" evidence="1">
    <location>
        <begin position="243"/>
        <end position="414"/>
    </location>
</feature>
<dbReference type="OrthoDB" id="2996389at2759"/>
<sequence>MNPFGMRAGARNDKDLQILSGWLGEIFGRRISVSAVYTMSTKDYIIVQLPMDLDVLPIVGCHKWTEFLTKWDNSDSPESLIFQYNYRKKGDPADNNWVIRTSRDVSPPDGIFVKPYPSPSWAAVPPQLSNYNMVLPLPPHLKRPSTPPAEVAPKLENEPQVKPEVKAEVVDVKPFGPKLDPYEAEDLALQSLQAVKSEPMDNIMTEPSYHDYAQDNKSGQPSLELQEAFARYQATESQVFSAHSIKSEPSDPQHQRLARSEGEGSTIVPDPEKERVKLERGLPHHANIKMESNEQSEPSQRLREAFARYQAAQTQVSSVDHSVKSEPLDPRQYQSGSQSFGRHPENALNRSEEYSSQSENSQYSNVIAGKIAYEVTRDPRQRTRPSHTLPKRPFPTSEDRNHELPKKAKTEGDS</sequence>
<organism evidence="2 3">
    <name type="scientific">Heterobasidion irregulare (strain TC 32-1)</name>
    <dbReference type="NCBI Taxonomy" id="747525"/>
    <lineage>
        <taxon>Eukaryota</taxon>
        <taxon>Fungi</taxon>
        <taxon>Dikarya</taxon>
        <taxon>Basidiomycota</taxon>
        <taxon>Agaricomycotina</taxon>
        <taxon>Agaricomycetes</taxon>
        <taxon>Russulales</taxon>
        <taxon>Bondarzewiaceae</taxon>
        <taxon>Heterobasidion</taxon>
        <taxon>Heterobasidion annosum species complex</taxon>
    </lineage>
</organism>
<evidence type="ECO:0000313" key="2">
    <source>
        <dbReference type="EMBL" id="ETW84281.1"/>
    </source>
</evidence>
<evidence type="ECO:0000256" key="1">
    <source>
        <dbReference type="SAM" id="MobiDB-lite"/>
    </source>
</evidence>
<name>W4KGX6_HETIT</name>
<dbReference type="RefSeq" id="XP_009543966.1">
    <property type="nucleotide sequence ID" value="XM_009545671.1"/>
</dbReference>
<dbReference type="AlphaFoldDB" id="W4KGX6"/>
<dbReference type="GeneID" id="20672085"/>
<feature type="compositionally biased region" description="Low complexity" evidence="1">
    <location>
        <begin position="354"/>
        <end position="365"/>
    </location>
</feature>
<feature type="compositionally biased region" description="Basic and acidic residues" evidence="1">
    <location>
        <begin position="270"/>
        <end position="282"/>
    </location>
</feature>
<feature type="compositionally biased region" description="Basic and acidic residues" evidence="1">
    <location>
        <begin position="342"/>
        <end position="353"/>
    </location>
</feature>
<dbReference type="EMBL" id="KI925456">
    <property type="protein sequence ID" value="ETW84281.1"/>
    <property type="molecule type" value="Genomic_DNA"/>
</dbReference>
<evidence type="ECO:0000313" key="3">
    <source>
        <dbReference type="Proteomes" id="UP000030671"/>
    </source>
</evidence>
<dbReference type="KEGG" id="hir:HETIRDRAFT_381745"/>
<protein>
    <submittedName>
        <fullName evidence="2">Uncharacterized protein</fullName>
    </submittedName>
</protein>
<dbReference type="Proteomes" id="UP000030671">
    <property type="component" value="Unassembled WGS sequence"/>
</dbReference>